<proteinExistence type="predicted"/>
<protein>
    <recommendedName>
        <fullName evidence="4">Transcriptional regulator</fullName>
    </recommendedName>
</protein>
<dbReference type="EMBL" id="JRPN01000110">
    <property type="protein sequence ID" value="KGT72873.1"/>
    <property type="molecule type" value="Genomic_DNA"/>
</dbReference>
<dbReference type="InterPro" id="IPR009061">
    <property type="entry name" value="DNA-bd_dom_put_sf"/>
</dbReference>
<dbReference type="Proteomes" id="UP000030377">
    <property type="component" value="Unassembled WGS sequence"/>
</dbReference>
<comment type="caution">
    <text evidence="2">The sequence shown here is derived from an EMBL/GenBank/DDBJ whole genome shotgun (WGS) entry which is preliminary data.</text>
</comment>
<evidence type="ECO:0008006" key="4">
    <source>
        <dbReference type="Google" id="ProtNLM"/>
    </source>
</evidence>
<accession>A0A0A3YGQ1</accession>
<dbReference type="SUPFAM" id="SSF46955">
    <property type="entry name" value="Putative DNA-binding domain"/>
    <property type="match status" value="1"/>
</dbReference>
<dbReference type="AlphaFoldDB" id="A0A0A3YGQ1"/>
<organism evidence="2 3">
    <name type="scientific">Bradyrhizobium japonicum</name>
    <dbReference type="NCBI Taxonomy" id="375"/>
    <lineage>
        <taxon>Bacteria</taxon>
        <taxon>Pseudomonadati</taxon>
        <taxon>Pseudomonadota</taxon>
        <taxon>Alphaproteobacteria</taxon>
        <taxon>Hyphomicrobiales</taxon>
        <taxon>Nitrobacteraceae</taxon>
        <taxon>Bradyrhizobium</taxon>
    </lineage>
</organism>
<evidence type="ECO:0000313" key="3">
    <source>
        <dbReference type="Proteomes" id="UP000030377"/>
    </source>
</evidence>
<reference evidence="2 3" key="1">
    <citation type="submission" date="2014-09" db="EMBL/GenBank/DDBJ databases">
        <title>Draft genome of Bradyrhizobium japonicum Is-34.</title>
        <authorList>
            <person name="Tsurumaru H."/>
            <person name="Yamakawa T."/>
            <person name="Hashimoto S."/>
            <person name="Okizaki K."/>
            <person name="Kanesaki Y."/>
            <person name="Yoshikawa H."/>
            <person name="Yajima S."/>
        </authorList>
    </citation>
    <scope>NUCLEOTIDE SEQUENCE [LARGE SCALE GENOMIC DNA]</scope>
    <source>
        <strain evidence="2 3">Is-34</strain>
    </source>
</reference>
<evidence type="ECO:0000256" key="1">
    <source>
        <dbReference type="SAM" id="MobiDB-lite"/>
    </source>
</evidence>
<sequence length="80" mass="9195">MLNEAQVLAIIPISRTTLYRMEKVGRFPKSTYISPNRRVWYEDEIIAWQNAVDEFDPHRARGKGRRVRPTAAVGGKPNTP</sequence>
<gene>
    <name evidence="2" type="ORF">MA20_47765</name>
</gene>
<dbReference type="Gene3D" id="1.10.238.160">
    <property type="match status" value="1"/>
</dbReference>
<feature type="region of interest" description="Disordered" evidence="1">
    <location>
        <begin position="59"/>
        <end position="80"/>
    </location>
</feature>
<dbReference type="InterPro" id="IPR010260">
    <property type="entry name" value="AlpA"/>
</dbReference>
<name>A0A0A3YGQ1_BRAJP</name>
<dbReference type="Pfam" id="PF05930">
    <property type="entry name" value="Phage_AlpA"/>
    <property type="match status" value="1"/>
</dbReference>
<evidence type="ECO:0000313" key="2">
    <source>
        <dbReference type="EMBL" id="KGT72873.1"/>
    </source>
</evidence>